<dbReference type="CDD" id="cd02440">
    <property type="entry name" value="AdoMet_MTases"/>
    <property type="match status" value="1"/>
</dbReference>
<evidence type="ECO:0000259" key="9">
    <source>
        <dbReference type="Pfam" id="PF13847"/>
    </source>
</evidence>
<dbReference type="InterPro" id="IPR029063">
    <property type="entry name" value="SAM-dependent_MTases_sf"/>
</dbReference>
<organism evidence="10 11">
    <name type="scientific">Prorocentrum cordatum</name>
    <dbReference type="NCBI Taxonomy" id="2364126"/>
    <lineage>
        <taxon>Eukaryota</taxon>
        <taxon>Sar</taxon>
        <taxon>Alveolata</taxon>
        <taxon>Dinophyceae</taxon>
        <taxon>Prorocentrales</taxon>
        <taxon>Prorocentraceae</taxon>
        <taxon>Prorocentrum</taxon>
    </lineage>
</organism>
<dbReference type="Proteomes" id="UP001189429">
    <property type="component" value="Unassembled WGS sequence"/>
</dbReference>
<comment type="catalytic activity">
    <reaction evidence="8">
        <text>arsenic triglutathione + 3 [thioredoxin]-dithiol + 3 S-adenosyl-L-methionine = trimethylarsine + 3 [thioredoxin]-disulfide + 3 glutathione + 3 S-adenosyl-L-homocysteine + 3 H(+)</text>
        <dbReference type="Rhea" id="RHEA:69432"/>
        <dbReference type="Rhea" id="RHEA-COMP:10698"/>
        <dbReference type="Rhea" id="RHEA-COMP:10700"/>
        <dbReference type="ChEBI" id="CHEBI:15378"/>
        <dbReference type="ChEBI" id="CHEBI:27130"/>
        <dbReference type="ChEBI" id="CHEBI:29950"/>
        <dbReference type="ChEBI" id="CHEBI:50058"/>
        <dbReference type="ChEBI" id="CHEBI:57856"/>
        <dbReference type="ChEBI" id="CHEBI:57925"/>
        <dbReference type="ChEBI" id="CHEBI:59789"/>
        <dbReference type="ChEBI" id="CHEBI:183640"/>
        <dbReference type="EC" id="2.1.1.137"/>
    </reaction>
</comment>
<evidence type="ECO:0000256" key="1">
    <source>
        <dbReference type="ARBA" id="ARBA00022679"/>
    </source>
</evidence>
<keyword evidence="1" id="KW-0808">Transferase</keyword>
<dbReference type="Gene3D" id="3.40.50.150">
    <property type="entry name" value="Vaccinia Virus protein VP39"/>
    <property type="match status" value="1"/>
</dbReference>
<dbReference type="Pfam" id="PF13847">
    <property type="entry name" value="Methyltransf_31"/>
    <property type="match status" value="1"/>
</dbReference>
<evidence type="ECO:0000313" key="10">
    <source>
        <dbReference type="EMBL" id="CAK0895151.1"/>
    </source>
</evidence>
<evidence type="ECO:0000313" key="11">
    <source>
        <dbReference type="Proteomes" id="UP001189429"/>
    </source>
</evidence>
<sequence>MAPAAVVAVADEGAFRSELASASPGSVVCALFFADFAKGKFSQAELAQLPAPGAAPLHRVAVDVGSDEGEELALALGVGSKLPVVRLYAAPSAQHAFELQGAECESGAVAAKVAEVARTRPASAGGDIREQVRAAYASTVTGGASVLPGDVGDPQARSALLGYREGDVSQSADLGLGCGNPLIAAKLQPGEVVLDLGSGAGIDCFIAAKEVGSTGHVIGVDMTPEMIAKARNNATKERISNVSFRLGEIEHLPVGDRVVNCLISNCVINLSPEKPQVYREMNRVLVPGGRISISDVLRTSDIPEELKTVESYAC</sequence>
<feature type="domain" description="Methyltransferase" evidence="9">
    <location>
        <begin position="189"/>
        <end position="311"/>
    </location>
</feature>
<evidence type="ECO:0000256" key="7">
    <source>
        <dbReference type="ARBA" id="ARBA00047943"/>
    </source>
</evidence>
<evidence type="ECO:0000256" key="3">
    <source>
        <dbReference type="ARBA" id="ARBA00034487"/>
    </source>
</evidence>
<comment type="catalytic activity">
    <reaction evidence="6">
        <text>arsenic triglutathione + [thioredoxin]-dithiol + S-adenosyl-L-methionine + 2 H2O = methylarsonous acid + [thioredoxin]-disulfide + 3 glutathione + S-adenosyl-L-homocysteine + H(+)</text>
        <dbReference type="Rhea" id="RHEA:69460"/>
        <dbReference type="Rhea" id="RHEA-COMP:10698"/>
        <dbReference type="Rhea" id="RHEA-COMP:10700"/>
        <dbReference type="ChEBI" id="CHEBI:15377"/>
        <dbReference type="ChEBI" id="CHEBI:15378"/>
        <dbReference type="ChEBI" id="CHEBI:17826"/>
        <dbReference type="ChEBI" id="CHEBI:29950"/>
        <dbReference type="ChEBI" id="CHEBI:50058"/>
        <dbReference type="ChEBI" id="CHEBI:57856"/>
        <dbReference type="ChEBI" id="CHEBI:57925"/>
        <dbReference type="ChEBI" id="CHEBI:59789"/>
        <dbReference type="ChEBI" id="CHEBI:183640"/>
        <dbReference type="EC" id="2.1.1.137"/>
    </reaction>
</comment>
<dbReference type="InterPro" id="IPR026669">
    <property type="entry name" value="Arsenite_MeTrfase-like"/>
</dbReference>
<dbReference type="InterPro" id="IPR025714">
    <property type="entry name" value="Methyltranfer_dom"/>
</dbReference>
<accession>A0ABN9X6W1</accession>
<proteinExistence type="inferred from homology"/>
<reference evidence="10" key="1">
    <citation type="submission" date="2023-10" db="EMBL/GenBank/DDBJ databases">
        <authorList>
            <person name="Chen Y."/>
            <person name="Shah S."/>
            <person name="Dougan E. K."/>
            <person name="Thang M."/>
            <person name="Chan C."/>
        </authorList>
    </citation>
    <scope>NUCLEOTIDE SEQUENCE [LARGE SCALE GENOMIC DNA]</scope>
</reference>
<comment type="caution">
    <text evidence="10">The sequence shown here is derived from an EMBL/GenBank/DDBJ whole genome shotgun (WGS) entry which is preliminary data.</text>
</comment>
<evidence type="ECO:0000256" key="5">
    <source>
        <dbReference type="ARBA" id="ARBA00034545"/>
    </source>
</evidence>
<evidence type="ECO:0000256" key="2">
    <source>
        <dbReference type="ARBA" id="ARBA00022691"/>
    </source>
</evidence>
<dbReference type="PANTHER" id="PTHR43675:SF8">
    <property type="entry name" value="ARSENITE METHYLTRANSFERASE"/>
    <property type="match status" value="1"/>
</dbReference>
<dbReference type="EC" id="2.1.1.137" evidence="4"/>
<comment type="similarity">
    <text evidence="3">Belongs to the methyltransferase superfamily. Arsenite methyltransferase family.</text>
</comment>
<evidence type="ECO:0000256" key="8">
    <source>
        <dbReference type="ARBA" id="ARBA00048428"/>
    </source>
</evidence>
<gene>
    <name evidence="10" type="ORF">PCOR1329_LOCUS73988</name>
</gene>
<dbReference type="EMBL" id="CAUYUJ010019998">
    <property type="protein sequence ID" value="CAK0895151.1"/>
    <property type="molecule type" value="Genomic_DNA"/>
</dbReference>
<dbReference type="SUPFAM" id="SSF53335">
    <property type="entry name" value="S-adenosyl-L-methionine-dependent methyltransferases"/>
    <property type="match status" value="1"/>
</dbReference>
<name>A0ABN9X6W1_9DINO</name>
<evidence type="ECO:0000256" key="6">
    <source>
        <dbReference type="ARBA" id="ARBA00047941"/>
    </source>
</evidence>
<comment type="catalytic activity">
    <reaction evidence="7">
        <text>arsenic triglutathione + 2 [thioredoxin]-dithiol + 2 S-adenosyl-L-methionine + H2O = dimethylarsinous acid + 2 [thioredoxin]-disulfide + 3 glutathione + 2 S-adenosyl-L-homocysteine + 2 H(+)</text>
        <dbReference type="Rhea" id="RHEA:69464"/>
        <dbReference type="Rhea" id="RHEA-COMP:10698"/>
        <dbReference type="Rhea" id="RHEA-COMP:10700"/>
        <dbReference type="ChEBI" id="CHEBI:15377"/>
        <dbReference type="ChEBI" id="CHEBI:15378"/>
        <dbReference type="ChEBI" id="CHEBI:23808"/>
        <dbReference type="ChEBI" id="CHEBI:29950"/>
        <dbReference type="ChEBI" id="CHEBI:50058"/>
        <dbReference type="ChEBI" id="CHEBI:57856"/>
        <dbReference type="ChEBI" id="CHEBI:57925"/>
        <dbReference type="ChEBI" id="CHEBI:59789"/>
        <dbReference type="ChEBI" id="CHEBI:183640"/>
        <dbReference type="EC" id="2.1.1.137"/>
    </reaction>
</comment>
<evidence type="ECO:0000256" key="4">
    <source>
        <dbReference type="ARBA" id="ARBA00034521"/>
    </source>
</evidence>
<dbReference type="PANTHER" id="PTHR43675">
    <property type="entry name" value="ARSENITE METHYLTRANSFERASE"/>
    <property type="match status" value="1"/>
</dbReference>
<protein>
    <recommendedName>
        <fullName evidence="5">Arsenite methyltransferase</fullName>
        <ecNumber evidence="4">2.1.1.137</ecNumber>
    </recommendedName>
</protein>
<keyword evidence="2" id="KW-0949">S-adenosyl-L-methionine</keyword>
<keyword evidence="11" id="KW-1185">Reference proteome</keyword>